<reference evidence="6 7" key="1">
    <citation type="submission" date="2024-07" db="EMBL/GenBank/DDBJ databases">
        <title>Genomic Encyclopedia of Type Strains, Phase V (KMG-V): Genome sequencing to study the core and pangenomes of soil and plant-associated prokaryotes.</title>
        <authorList>
            <person name="Whitman W."/>
        </authorList>
    </citation>
    <scope>NUCLEOTIDE SEQUENCE [LARGE SCALE GENOMIC DNA]</scope>
    <source>
        <strain evidence="6 7">USDA 415</strain>
    </source>
</reference>
<dbReference type="Pfam" id="PF00005">
    <property type="entry name" value="ABC_tran"/>
    <property type="match status" value="1"/>
</dbReference>
<dbReference type="RefSeq" id="WP_179077261.1">
    <property type="nucleotide sequence ID" value="NZ_JALJZB010000001.1"/>
</dbReference>
<evidence type="ECO:0000313" key="6">
    <source>
        <dbReference type="EMBL" id="MEY9319450.1"/>
    </source>
</evidence>
<dbReference type="InterPro" id="IPR027417">
    <property type="entry name" value="P-loop_NTPase"/>
</dbReference>
<name>A0ABV4F7L5_BRAEL</name>
<dbReference type="GO" id="GO:0005524">
    <property type="term" value="F:ATP binding"/>
    <property type="evidence" value="ECO:0007669"/>
    <property type="project" value="UniProtKB-KW"/>
</dbReference>
<keyword evidence="2" id="KW-0547">Nucleotide-binding</keyword>
<dbReference type="CDD" id="cd03219">
    <property type="entry name" value="ABC_Mj1267_LivG_branched"/>
    <property type="match status" value="1"/>
</dbReference>
<dbReference type="PROSITE" id="PS50893">
    <property type="entry name" value="ABC_TRANSPORTER_2"/>
    <property type="match status" value="1"/>
</dbReference>
<comment type="function">
    <text evidence="4">Involved in beta-(1--&gt;2)glucan export. Transmembrane domains (TMD) form a pore in the inner membrane and the ATP-binding domain (NBD) is responsible for energy generation.</text>
</comment>
<dbReference type="PANTHER" id="PTHR45772:SF7">
    <property type="entry name" value="AMINO ACID ABC TRANSPORTER ATP-BINDING PROTEIN"/>
    <property type="match status" value="1"/>
</dbReference>
<comment type="caution">
    <text evidence="6">The sequence shown here is derived from an EMBL/GenBank/DDBJ whole genome shotgun (WGS) entry which is preliminary data.</text>
</comment>
<sequence>MTALLELNNVSKRFGGLLAVDGVSFSLKERSITALVGPNGAGKTTCFNMIAGAFRPTVGTIRFEGETISGRGAEAVCRLGIGRTFQIVRPMRDMTVLENAMVGAFSWTRKVSEAREAALDTLETVGLAPKANASISQLTLPDRKMLETAKALSTRPRLLLLDEVMAGLRPTEAAAVVRVLRRLVERGLTIMLVEHVMRIVMEAAENVVVLHHGAKIAEGAPVYIVKHPEVLAGYLGDGFRG</sequence>
<evidence type="ECO:0000256" key="4">
    <source>
        <dbReference type="ARBA" id="ARBA00024722"/>
    </source>
</evidence>
<keyword evidence="3 6" id="KW-0067">ATP-binding</keyword>
<gene>
    <name evidence="6" type="ORF">ABIF29_006249</name>
</gene>
<dbReference type="SUPFAM" id="SSF52540">
    <property type="entry name" value="P-loop containing nucleoside triphosphate hydrolases"/>
    <property type="match status" value="1"/>
</dbReference>
<evidence type="ECO:0000256" key="3">
    <source>
        <dbReference type="ARBA" id="ARBA00022840"/>
    </source>
</evidence>
<keyword evidence="1" id="KW-0813">Transport</keyword>
<dbReference type="Gene3D" id="3.40.50.300">
    <property type="entry name" value="P-loop containing nucleotide triphosphate hydrolases"/>
    <property type="match status" value="1"/>
</dbReference>
<dbReference type="EMBL" id="JBGBZA010000002">
    <property type="protein sequence ID" value="MEY9319450.1"/>
    <property type="molecule type" value="Genomic_DNA"/>
</dbReference>
<keyword evidence="7" id="KW-1185">Reference proteome</keyword>
<feature type="domain" description="ABC transporter" evidence="5">
    <location>
        <begin position="5"/>
        <end position="237"/>
    </location>
</feature>
<evidence type="ECO:0000259" key="5">
    <source>
        <dbReference type="PROSITE" id="PS50893"/>
    </source>
</evidence>
<protein>
    <submittedName>
        <fullName evidence="6">Branched-chain amino acid transport system ATP-binding protein</fullName>
    </submittedName>
</protein>
<evidence type="ECO:0000256" key="1">
    <source>
        <dbReference type="ARBA" id="ARBA00022448"/>
    </source>
</evidence>
<dbReference type="InterPro" id="IPR003593">
    <property type="entry name" value="AAA+_ATPase"/>
</dbReference>
<dbReference type="PANTHER" id="PTHR45772">
    <property type="entry name" value="CONSERVED COMPONENT OF ABC TRANSPORTER FOR NATURAL AMINO ACIDS-RELATED"/>
    <property type="match status" value="1"/>
</dbReference>
<evidence type="ECO:0000256" key="2">
    <source>
        <dbReference type="ARBA" id="ARBA00022741"/>
    </source>
</evidence>
<dbReference type="InterPro" id="IPR003439">
    <property type="entry name" value="ABC_transporter-like_ATP-bd"/>
</dbReference>
<dbReference type="Proteomes" id="UP001565471">
    <property type="component" value="Unassembled WGS sequence"/>
</dbReference>
<accession>A0ABV4F7L5</accession>
<proteinExistence type="predicted"/>
<dbReference type="SMART" id="SM00382">
    <property type="entry name" value="AAA"/>
    <property type="match status" value="1"/>
</dbReference>
<organism evidence="6 7">
    <name type="scientific">Bradyrhizobium elkanii</name>
    <dbReference type="NCBI Taxonomy" id="29448"/>
    <lineage>
        <taxon>Bacteria</taxon>
        <taxon>Pseudomonadati</taxon>
        <taxon>Pseudomonadota</taxon>
        <taxon>Alphaproteobacteria</taxon>
        <taxon>Hyphomicrobiales</taxon>
        <taxon>Nitrobacteraceae</taxon>
        <taxon>Bradyrhizobium</taxon>
    </lineage>
</organism>
<evidence type="ECO:0000313" key="7">
    <source>
        <dbReference type="Proteomes" id="UP001565471"/>
    </source>
</evidence>
<dbReference type="InterPro" id="IPR051120">
    <property type="entry name" value="ABC_AA/LPS_Transport"/>
</dbReference>